<feature type="chain" id="PRO_5035881624" description="Ig-like domain-containing protein" evidence="7">
    <location>
        <begin position="22"/>
        <end position="922"/>
    </location>
</feature>
<dbReference type="SMART" id="SM00369">
    <property type="entry name" value="LRR_TYP"/>
    <property type="match status" value="11"/>
</dbReference>
<feature type="compositionally biased region" description="Polar residues" evidence="5">
    <location>
        <begin position="860"/>
        <end position="873"/>
    </location>
</feature>
<dbReference type="SMART" id="SM00408">
    <property type="entry name" value="IGc2"/>
    <property type="match status" value="1"/>
</dbReference>
<keyword evidence="4" id="KW-1015">Disulfide bond</keyword>
<dbReference type="SMART" id="SM00409">
    <property type="entry name" value="IG"/>
    <property type="match status" value="1"/>
</dbReference>
<dbReference type="Proteomes" id="UP000494165">
    <property type="component" value="Unassembled WGS sequence"/>
</dbReference>
<evidence type="ECO:0000256" key="4">
    <source>
        <dbReference type="ARBA" id="ARBA00023157"/>
    </source>
</evidence>
<dbReference type="PANTHER" id="PTHR24369:SF210">
    <property type="entry name" value="CHAOPTIN-RELATED"/>
    <property type="match status" value="1"/>
</dbReference>
<keyword evidence="1" id="KW-0433">Leucine-rich repeat</keyword>
<name>A0A8S1BY00_9INSE</name>
<feature type="transmembrane region" description="Helical" evidence="6">
    <location>
        <begin position="573"/>
        <end position="593"/>
    </location>
</feature>
<gene>
    <name evidence="9" type="ORF">CLODIP_2_CD08024</name>
</gene>
<accession>A0A8S1BY00</accession>
<dbReference type="AlphaFoldDB" id="A0A8S1BY00"/>
<dbReference type="SMART" id="SM00365">
    <property type="entry name" value="LRR_SD22"/>
    <property type="match status" value="4"/>
</dbReference>
<keyword evidence="6" id="KW-0472">Membrane</keyword>
<dbReference type="PROSITE" id="PS50835">
    <property type="entry name" value="IG_LIKE"/>
    <property type="match status" value="1"/>
</dbReference>
<keyword evidence="6" id="KW-0812">Transmembrane</keyword>
<organism evidence="9 10">
    <name type="scientific">Cloeon dipterum</name>
    <dbReference type="NCBI Taxonomy" id="197152"/>
    <lineage>
        <taxon>Eukaryota</taxon>
        <taxon>Metazoa</taxon>
        <taxon>Ecdysozoa</taxon>
        <taxon>Arthropoda</taxon>
        <taxon>Hexapoda</taxon>
        <taxon>Insecta</taxon>
        <taxon>Pterygota</taxon>
        <taxon>Palaeoptera</taxon>
        <taxon>Ephemeroptera</taxon>
        <taxon>Pisciforma</taxon>
        <taxon>Baetidae</taxon>
        <taxon>Cloeon</taxon>
    </lineage>
</organism>
<dbReference type="InterPro" id="IPR003599">
    <property type="entry name" value="Ig_sub"/>
</dbReference>
<dbReference type="SUPFAM" id="SSF48726">
    <property type="entry name" value="Immunoglobulin"/>
    <property type="match status" value="1"/>
</dbReference>
<dbReference type="Gene3D" id="2.60.40.10">
    <property type="entry name" value="Immunoglobulins"/>
    <property type="match status" value="1"/>
</dbReference>
<protein>
    <recommendedName>
        <fullName evidence="8">Ig-like domain-containing protein</fullName>
    </recommendedName>
</protein>
<dbReference type="SUPFAM" id="SSF52058">
    <property type="entry name" value="L domain-like"/>
    <property type="match status" value="1"/>
</dbReference>
<dbReference type="GO" id="GO:0005886">
    <property type="term" value="C:plasma membrane"/>
    <property type="evidence" value="ECO:0007669"/>
    <property type="project" value="TreeGrafter"/>
</dbReference>
<feature type="region of interest" description="Disordered" evidence="5">
    <location>
        <begin position="846"/>
        <end position="874"/>
    </location>
</feature>
<dbReference type="OrthoDB" id="10061535at2759"/>
<dbReference type="InterPro" id="IPR013783">
    <property type="entry name" value="Ig-like_fold"/>
</dbReference>
<reference evidence="9 10" key="1">
    <citation type="submission" date="2020-04" db="EMBL/GenBank/DDBJ databases">
        <authorList>
            <person name="Alioto T."/>
            <person name="Alioto T."/>
            <person name="Gomez Garrido J."/>
        </authorList>
    </citation>
    <scope>NUCLEOTIDE SEQUENCE [LARGE SCALE GENOMIC DNA]</scope>
</reference>
<evidence type="ECO:0000256" key="7">
    <source>
        <dbReference type="SAM" id="SignalP"/>
    </source>
</evidence>
<proteinExistence type="predicted"/>
<evidence type="ECO:0000313" key="9">
    <source>
        <dbReference type="EMBL" id="CAB3359702.1"/>
    </source>
</evidence>
<dbReference type="FunFam" id="3.80.10.10:FF:001164">
    <property type="entry name" value="GH01279p"/>
    <property type="match status" value="1"/>
</dbReference>
<evidence type="ECO:0000256" key="6">
    <source>
        <dbReference type="SAM" id="Phobius"/>
    </source>
</evidence>
<keyword evidence="3" id="KW-0677">Repeat</keyword>
<dbReference type="InterPro" id="IPR032675">
    <property type="entry name" value="LRR_dom_sf"/>
</dbReference>
<dbReference type="Pfam" id="PF13855">
    <property type="entry name" value="LRR_8"/>
    <property type="match status" value="3"/>
</dbReference>
<keyword evidence="2 7" id="KW-0732">Signal</keyword>
<feature type="domain" description="Ig-like" evidence="8">
    <location>
        <begin position="448"/>
        <end position="558"/>
    </location>
</feature>
<dbReference type="InterPro" id="IPR050541">
    <property type="entry name" value="LRR_TM_domain-containing"/>
</dbReference>
<evidence type="ECO:0000259" key="8">
    <source>
        <dbReference type="PROSITE" id="PS50835"/>
    </source>
</evidence>
<comment type="caution">
    <text evidence="9">The sequence shown here is derived from an EMBL/GenBank/DDBJ whole genome shotgun (WGS) entry which is preliminary data.</text>
</comment>
<keyword evidence="10" id="KW-1185">Reference proteome</keyword>
<dbReference type="InterPro" id="IPR003591">
    <property type="entry name" value="Leu-rich_rpt_typical-subtyp"/>
</dbReference>
<dbReference type="PROSITE" id="PS51450">
    <property type="entry name" value="LRR"/>
    <property type="match status" value="4"/>
</dbReference>
<sequence>MAASWCLAFVLRCILLLPSLATGDAQLPQPYLPNNLAFPPRKVSPASCSSACYYCTADQTMCQGGSVSDLRLPPFTLRLTLEGVKATTLVKGMLDDMPLAFISWRDGGLTRVNSDALANLTGLIHLDLSENSLSQLGDFMFQRQEALRLLNLTSNQLSFLPQFVFQGLENLEILHLAHNKFTTLPHRAFEPLRELQTLDLSGNLLTTIQDVILPPHNKLINLLLSGNRIEDIRPEAFHGLLDLQILDLSKNNLQNVTANLLHGLHDLRYLDFGDNKLEYLPQRIFRDMERLLQLNLSSNPLKTLDKGVLAPCAHLESLYLTNTKIAHLKDTDFRNLRSLKHLQLSNNKFLKEIEDYALVHSTRMRHLDLRNNNLTQFPYSLSSLIGLRELMVAGNPWACGCRSLWFVNLMRNSKIRMQPTLQQMECLPKTDSNFVSQVLAVNCTPTQPEPIEETAVVQFRFGGRAKLECKFSGHPTPSITWLTPERRTYHWSPPENPQEGPPIFRHHPESHDADLRPLDTGRVFVSPGGELLISRVLREDAGRYTCFASNALANASMTVIMKLDPITMHQIQYISLAFGGGCALTFLICTLIVQGIRKLAKRLGCCANCCCERWCEDEINPRSPRSKHVNQVLETIEQYKTQQLEKLRDNYTQQVHRIKENCTQQVEWIRESYTGQIKHLKDFRDYGTTHITSIRGQYYEQVKRVRDYSVNQLNWVRENYVFQRNRIKKFSAHQAFRLRETYKYQQQTLNRLLENLPSLYLENCRSGACGRTDSINFDSSTFGEDEELRHVAIGTEDHVWYQSRQSVYFTPTELMSPTVPPRPRHYVVQMDNTEMALKLQACLQKLSDQQSDDEDETTEPQNSPYFSAGLNSHSRQERACAEEVVNLLQIASREEASVDFEPVQEEEGPSLKRSRCKDEMPL</sequence>
<evidence type="ECO:0000313" key="10">
    <source>
        <dbReference type="Proteomes" id="UP000494165"/>
    </source>
</evidence>
<evidence type="ECO:0000256" key="1">
    <source>
        <dbReference type="ARBA" id="ARBA00022614"/>
    </source>
</evidence>
<evidence type="ECO:0000256" key="5">
    <source>
        <dbReference type="SAM" id="MobiDB-lite"/>
    </source>
</evidence>
<dbReference type="InterPro" id="IPR007110">
    <property type="entry name" value="Ig-like_dom"/>
</dbReference>
<keyword evidence="6" id="KW-1133">Transmembrane helix</keyword>
<dbReference type="Gene3D" id="3.80.10.10">
    <property type="entry name" value="Ribonuclease Inhibitor"/>
    <property type="match status" value="2"/>
</dbReference>
<dbReference type="InterPro" id="IPR036179">
    <property type="entry name" value="Ig-like_dom_sf"/>
</dbReference>
<dbReference type="PRINTS" id="PR00019">
    <property type="entry name" value="LEURICHRPT"/>
</dbReference>
<evidence type="ECO:0000256" key="2">
    <source>
        <dbReference type="ARBA" id="ARBA00022729"/>
    </source>
</evidence>
<feature type="signal peptide" evidence="7">
    <location>
        <begin position="1"/>
        <end position="21"/>
    </location>
</feature>
<dbReference type="PANTHER" id="PTHR24369">
    <property type="entry name" value="ANTIGEN BSP, PUTATIVE-RELATED"/>
    <property type="match status" value="1"/>
</dbReference>
<dbReference type="EMBL" id="CADEPI010000002">
    <property type="protein sequence ID" value="CAB3359702.1"/>
    <property type="molecule type" value="Genomic_DNA"/>
</dbReference>
<dbReference type="InterPro" id="IPR003598">
    <property type="entry name" value="Ig_sub2"/>
</dbReference>
<evidence type="ECO:0000256" key="3">
    <source>
        <dbReference type="ARBA" id="ARBA00022737"/>
    </source>
</evidence>
<dbReference type="Pfam" id="PF13927">
    <property type="entry name" value="Ig_3"/>
    <property type="match status" value="1"/>
</dbReference>
<dbReference type="InterPro" id="IPR001611">
    <property type="entry name" value="Leu-rich_rpt"/>
</dbReference>
<feature type="region of interest" description="Disordered" evidence="5">
    <location>
        <begin position="895"/>
        <end position="922"/>
    </location>
</feature>